<dbReference type="Gene3D" id="1.10.8.60">
    <property type="match status" value="1"/>
</dbReference>
<feature type="compositionally biased region" description="Low complexity" evidence="4">
    <location>
        <begin position="124"/>
        <end position="140"/>
    </location>
</feature>
<feature type="domain" description="AAA+ ATPase" evidence="5">
    <location>
        <begin position="518"/>
        <end position="671"/>
    </location>
</feature>
<feature type="compositionally biased region" description="Low complexity" evidence="4">
    <location>
        <begin position="411"/>
        <end position="422"/>
    </location>
</feature>
<keyword evidence="2" id="KW-0547">Nucleotide-binding</keyword>
<feature type="compositionally biased region" description="Polar residues" evidence="4">
    <location>
        <begin position="334"/>
        <end position="347"/>
    </location>
</feature>
<evidence type="ECO:0000259" key="5">
    <source>
        <dbReference type="SMART" id="SM00382"/>
    </source>
</evidence>
<proteinExistence type="inferred from homology"/>
<dbReference type="InterPro" id="IPR050304">
    <property type="entry name" value="MT-severing_AAA_ATPase"/>
</dbReference>
<feature type="compositionally biased region" description="Polar residues" evidence="4">
    <location>
        <begin position="398"/>
        <end position="410"/>
    </location>
</feature>
<keyword evidence="7" id="KW-1185">Reference proteome</keyword>
<evidence type="ECO:0000256" key="4">
    <source>
        <dbReference type="SAM" id="MobiDB-lite"/>
    </source>
</evidence>
<dbReference type="InterPro" id="IPR003959">
    <property type="entry name" value="ATPase_AAA_core"/>
</dbReference>
<dbReference type="FunFam" id="1.10.8.60:FF:000022">
    <property type="entry name" value="Fidgetin like 1"/>
    <property type="match status" value="1"/>
</dbReference>
<dbReference type="AlphaFoldDB" id="A0A1G4IPI8"/>
<evidence type="ECO:0000256" key="1">
    <source>
        <dbReference type="ARBA" id="ARBA00006914"/>
    </source>
</evidence>
<dbReference type="Gene3D" id="3.40.50.300">
    <property type="entry name" value="P-loop containing nucleotide triphosphate hydrolases"/>
    <property type="match status" value="1"/>
</dbReference>
<evidence type="ECO:0000256" key="2">
    <source>
        <dbReference type="ARBA" id="ARBA00022741"/>
    </source>
</evidence>
<feature type="region of interest" description="Disordered" evidence="4">
    <location>
        <begin position="199"/>
        <end position="227"/>
    </location>
</feature>
<dbReference type="InterPro" id="IPR027417">
    <property type="entry name" value="P-loop_NTPase"/>
</dbReference>
<dbReference type="Pfam" id="PF00004">
    <property type="entry name" value="AAA"/>
    <property type="match status" value="1"/>
</dbReference>
<dbReference type="OrthoDB" id="10251136at2759"/>
<comment type="similarity">
    <text evidence="1">Belongs to the AAA ATPase family.</text>
</comment>
<protein>
    <submittedName>
        <fullName evidence="6">LADA_0A05710g1_1</fullName>
    </submittedName>
</protein>
<dbReference type="SMART" id="SM00382">
    <property type="entry name" value="AAA"/>
    <property type="match status" value="1"/>
</dbReference>
<dbReference type="Pfam" id="PF09336">
    <property type="entry name" value="Vps4_C"/>
    <property type="match status" value="1"/>
</dbReference>
<name>A0A1G4IPI8_9SACH</name>
<dbReference type="EMBL" id="LT598460">
    <property type="protein sequence ID" value="SCU78456.1"/>
    <property type="molecule type" value="Genomic_DNA"/>
</dbReference>
<dbReference type="InterPro" id="IPR041569">
    <property type="entry name" value="AAA_lid_3"/>
</dbReference>
<dbReference type="InterPro" id="IPR003960">
    <property type="entry name" value="ATPase_AAA_CS"/>
</dbReference>
<evidence type="ECO:0000313" key="7">
    <source>
        <dbReference type="Proteomes" id="UP000190274"/>
    </source>
</evidence>
<dbReference type="InterPro" id="IPR015415">
    <property type="entry name" value="Spast_Vps4_C"/>
</dbReference>
<dbReference type="PANTHER" id="PTHR23074:SF17">
    <property type="entry name" value="FIDGETIN-LIKE PROTEIN 1"/>
    <property type="match status" value="1"/>
</dbReference>
<dbReference type="PROSITE" id="PS00674">
    <property type="entry name" value="AAA"/>
    <property type="match status" value="1"/>
</dbReference>
<dbReference type="SUPFAM" id="SSF52540">
    <property type="entry name" value="P-loop containing nucleoside triphosphate hydrolases"/>
    <property type="match status" value="1"/>
</dbReference>
<dbReference type="STRING" id="1266660.A0A1G4IPI8"/>
<dbReference type="CDD" id="cd19509">
    <property type="entry name" value="RecA-like_VPS4-like"/>
    <property type="match status" value="1"/>
</dbReference>
<feature type="region of interest" description="Disordered" evidence="4">
    <location>
        <begin position="274"/>
        <end position="443"/>
    </location>
</feature>
<organism evidence="6 7">
    <name type="scientific">Lachancea dasiensis</name>
    <dbReference type="NCBI Taxonomy" id="1072105"/>
    <lineage>
        <taxon>Eukaryota</taxon>
        <taxon>Fungi</taxon>
        <taxon>Dikarya</taxon>
        <taxon>Ascomycota</taxon>
        <taxon>Saccharomycotina</taxon>
        <taxon>Saccharomycetes</taxon>
        <taxon>Saccharomycetales</taxon>
        <taxon>Saccharomycetaceae</taxon>
        <taxon>Lachancea</taxon>
    </lineage>
</organism>
<dbReference type="PANTHER" id="PTHR23074">
    <property type="entry name" value="AAA DOMAIN-CONTAINING"/>
    <property type="match status" value="1"/>
</dbReference>
<keyword evidence="3" id="KW-0067">ATP-binding</keyword>
<feature type="compositionally biased region" description="Polar residues" evidence="4">
    <location>
        <begin position="166"/>
        <end position="183"/>
    </location>
</feature>
<evidence type="ECO:0000313" key="6">
    <source>
        <dbReference type="EMBL" id="SCU78456.1"/>
    </source>
</evidence>
<sequence length="776" mass="85779">MEGIKDKSLLTRFTRIRKRPQQPLTDLTELYSRIANESIYYLKLEEKQEYRKAVLGWKALNTHVLYELTQIEHQYPHTQHFTKDEISIQNGVRELYHKSLQHLERVTKLHQGAEPEAYSAGKLASSFSRRPAPPASGSRSMLKTLRDPKLQYNKNHTASAPAITNGKPNSRSNSHNAKINFTTSKPLRAENAFNGFDEEQNLIDFSDDDNDVSSKSEPVLASDTASDNGIDFDVQDYFDDYLDVDQEELKRLEAFNNLEGIRSEFNDFSMATKSLSPQAADSQAKPTRVASPPAREKLRQRPAQAPVIRSGALPKTTNSSISTTKRPVRKDADSLSTSRPVAQNSASAPIVKSRATAASTKDVPILNKRVLRAPKPASGGKVSESRSTKSKQPVRASPINTIKGVQQKQGAASAAPTKALPKPKSPPPSTKSRGESVVPASEDIDEKTIKEALEDEIIEQLRGIDKAAAKQIFSEIVVRGDKVHWDDIAGLEAAKNSLKEAVVYPFLRPDLFRGLREPVRGMLLFGPPGTGKTMLARAVATESNSTFFSISASSLTSKYLGESEKLVRALFAIAKKLSPSIVFVDEIDSIMGSRNNDGENESSRRIKNEFLVQWSSLSSAAAGSKGNAAGASNEEEEDERVLILGATNLPWSIDEAARRRFVRRQYIPLPEVETRKKQLSKLLMHQTHTLTEDDFTELLELTDGYSGSDITSLAKDAAMGPLRELGDKLLSTRRDQIRAITLQDVKNSLSYIKPSVSKDGLEQYEEWAEKFGSSGV</sequence>
<feature type="region of interest" description="Disordered" evidence="4">
    <location>
        <begin position="117"/>
        <end position="183"/>
    </location>
</feature>
<dbReference type="GO" id="GO:0016887">
    <property type="term" value="F:ATP hydrolysis activity"/>
    <property type="evidence" value="ECO:0007669"/>
    <property type="project" value="InterPro"/>
</dbReference>
<feature type="compositionally biased region" description="Acidic residues" evidence="4">
    <location>
        <begin position="199"/>
        <end position="211"/>
    </location>
</feature>
<feature type="compositionally biased region" description="Polar residues" evidence="4">
    <location>
        <begin position="274"/>
        <end position="285"/>
    </location>
</feature>
<dbReference type="GO" id="GO:0005524">
    <property type="term" value="F:ATP binding"/>
    <property type="evidence" value="ECO:0007669"/>
    <property type="project" value="UniProtKB-KW"/>
</dbReference>
<gene>
    <name evidence="6" type="ORF">LADA_0A05710G</name>
</gene>
<dbReference type="Pfam" id="PF17862">
    <property type="entry name" value="AAA_lid_3"/>
    <property type="match status" value="1"/>
</dbReference>
<dbReference type="InterPro" id="IPR003593">
    <property type="entry name" value="AAA+_ATPase"/>
</dbReference>
<reference evidence="6 7" key="1">
    <citation type="submission" date="2016-03" db="EMBL/GenBank/DDBJ databases">
        <authorList>
            <person name="Devillers H."/>
        </authorList>
    </citation>
    <scope>NUCLEOTIDE SEQUENCE [LARGE SCALE GENOMIC DNA]</scope>
    <source>
        <strain evidence="6">CBS 10888</strain>
    </source>
</reference>
<dbReference type="FunFam" id="3.40.50.300:FF:000093">
    <property type="entry name" value="Fidgetin-like 1"/>
    <property type="match status" value="1"/>
</dbReference>
<feature type="compositionally biased region" description="Polar residues" evidence="4">
    <location>
        <begin position="315"/>
        <end position="325"/>
    </location>
</feature>
<dbReference type="Proteomes" id="UP000190274">
    <property type="component" value="Chromosome A"/>
</dbReference>
<accession>A0A1G4IPI8</accession>
<evidence type="ECO:0000256" key="3">
    <source>
        <dbReference type="ARBA" id="ARBA00022840"/>
    </source>
</evidence>